<proteinExistence type="predicted"/>
<accession>A0A0A8ZBK9</accession>
<organism evidence="1">
    <name type="scientific">Arundo donax</name>
    <name type="common">Giant reed</name>
    <name type="synonym">Donax arundinaceus</name>
    <dbReference type="NCBI Taxonomy" id="35708"/>
    <lineage>
        <taxon>Eukaryota</taxon>
        <taxon>Viridiplantae</taxon>
        <taxon>Streptophyta</taxon>
        <taxon>Embryophyta</taxon>
        <taxon>Tracheophyta</taxon>
        <taxon>Spermatophyta</taxon>
        <taxon>Magnoliopsida</taxon>
        <taxon>Liliopsida</taxon>
        <taxon>Poales</taxon>
        <taxon>Poaceae</taxon>
        <taxon>PACMAD clade</taxon>
        <taxon>Arundinoideae</taxon>
        <taxon>Arundineae</taxon>
        <taxon>Arundo</taxon>
    </lineage>
</organism>
<dbReference type="AlphaFoldDB" id="A0A0A8ZBK9"/>
<reference evidence="1" key="2">
    <citation type="journal article" date="2015" name="Data Brief">
        <title>Shoot transcriptome of the giant reed, Arundo donax.</title>
        <authorList>
            <person name="Barrero R.A."/>
            <person name="Guerrero F.D."/>
            <person name="Moolhuijzen P."/>
            <person name="Goolsby J.A."/>
            <person name="Tidwell J."/>
            <person name="Bellgard S.E."/>
            <person name="Bellgard M.I."/>
        </authorList>
    </citation>
    <scope>NUCLEOTIDE SEQUENCE</scope>
    <source>
        <tissue evidence="1">Shoot tissue taken approximately 20 cm above the soil surface</tissue>
    </source>
</reference>
<dbReference type="EMBL" id="GBRH01261709">
    <property type="protein sequence ID" value="JAD36186.1"/>
    <property type="molecule type" value="Transcribed_RNA"/>
</dbReference>
<reference evidence="1" key="1">
    <citation type="submission" date="2014-09" db="EMBL/GenBank/DDBJ databases">
        <authorList>
            <person name="Magalhaes I.L.F."/>
            <person name="Oliveira U."/>
            <person name="Santos F.R."/>
            <person name="Vidigal T.H.D.A."/>
            <person name="Brescovit A.D."/>
            <person name="Santos A.J."/>
        </authorList>
    </citation>
    <scope>NUCLEOTIDE SEQUENCE</scope>
    <source>
        <tissue evidence="1">Shoot tissue taken approximately 20 cm above the soil surface</tissue>
    </source>
</reference>
<sequence>MFAEFELVYVISDEVWLAASSFQNLNFSCVLLQEKLDISTAMSPLCSRDFTPNKP</sequence>
<name>A0A0A8ZBK9_ARUDO</name>
<evidence type="ECO:0000313" key="1">
    <source>
        <dbReference type="EMBL" id="JAD36186.1"/>
    </source>
</evidence>
<protein>
    <submittedName>
        <fullName evidence="1">Uncharacterized protein</fullName>
    </submittedName>
</protein>